<dbReference type="Gene3D" id="1.10.10.2250">
    <property type="match status" value="1"/>
</dbReference>
<evidence type="ECO:0000313" key="1">
    <source>
        <dbReference type="EMBL" id="CAA9203256.1"/>
    </source>
</evidence>
<evidence type="ECO:0000313" key="2">
    <source>
        <dbReference type="Proteomes" id="UP000479938"/>
    </source>
</evidence>
<sequence>MEYDDTEKDLNLRYAFMLDKAAKNTFAKLDYLLKSGMHIQRNFPKPVSLYAFLDKHFVSLQAYYDDFFDMLLKKEGEEWNTYFYIDFHEGSRGKIPTDNQYRKYLKSEYILIGLIFFKIYKVDGNIELAKISDFINLLYQEYDELLNKMQRIVSSIESDADSDMNEEKLKGLVYRAFTEFEQLGWIARDVNDNDFFIYQPSFERLRKIYYPQIEAIDNIIKRKNHG</sequence>
<gene>
    <name evidence="1" type="ORF">FLA105534_04526</name>
</gene>
<proteinExistence type="predicted"/>
<dbReference type="RefSeq" id="WP_173973010.1">
    <property type="nucleotide sequence ID" value="NZ_CADCSU010000180.1"/>
</dbReference>
<organism evidence="1 2">
    <name type="scientific">Flavobacterium bizetiae</name>
    <dbReference type="NCBI Taxonomy" id="2704140"/>
    <lineage>
        <taxon>Bacteria</taxon>
        <taxon>Pseudomonadati</taxon>
        <taxon>Bacteroidota</taxon>
        <taxon>Flavobacteriia</taxon>
        <taxon>Flavobacteriales</taxon>
        <taxon>Flavobacteriaceae</taxon>
        <taxon>Flavobacterium</taxon>
    </lineage>
</organism>
<dbReference type="Proteomes" id="UP000479938">
    <property type="component" value="Unassembled WGS sequence"/>
</dbReference>
<protein>
    <submittedName>
        <fullName evidence="1">Uncharacterized protein</fullName>
    </submittedName>
</protein>
<dbReference type="InterPro" id="IPR053841">
    <property type="entry name" value="MksE"/>
</dbReference>
<dbReference type="EMBL" id="CADCSU010000180">
    <property type="protein sequence ID" value="CAA9203256.1"/>
    <property type="molecule type" value="Genomic_DNA"/>
</dbReference>
<name>A0A6J4GYH2_9FLAO</name>
<dbReference type="Pfam" id="PF21980">
    <property type="entry name" value="MksE"/>
    <property type="match status" value="1"/>
</dbReference>
<accession>A0A6J4GYH2</accession>
<keyword evidence="2" id="KW-1185">Reference proteome</keyword>
<dbReference type="InterPro" id="IPR042038">
    <property type="entry name" value="MukE_N"/>
</dbReference>
<dbReference type="AlphaFoldDB" id="A0A6J4GYH2"/>
<reference evidence="1 2" key="1">
    <citation type="submission" date="2020-02" db="EMBL/GenBank/DDBJ databases">
        <authorList>
            <person name="Criscuolo A."/>
        </authorList>
    </citation>
    <scope>NUCLEOTIDE SEQUENCE [LARGE SCALE GENOMIC DNA]</scope>
    <source>
        <strain evidence="1">CIP105534</strain>
    </source>
</reference>